<name>A0ABR2YDM3_9CHLO</name>
<comment type="catalytic activity">
    <reaction evidence="5">
        <text>ATP + H2O = ADP + phosphate + H(+)</text>
        <dbReference type="Rhea" id="RHEA:13065"/>
        <dbReference type="ChEBI" id="CHEBI:15377"/>
        <dbReference type="ChEBI" id="CHEBI:15378"/>
        <dbReference type="ChEBI" id="CHEBI:30616"/>
        <dbReference type="ChEBI" id="CHEBI:43474"/>
        <dbReference type="ChEBI" id="CHEBI:456216"/>
        <dbReference type="EC" id="5.6.2.4"/>
    </reaction>
</comment>
<dbReference type="PANTHER" id="PTHR47961:SF6">
    <property type="entry name" value="DNA-DIRECTED DNA POLYMERASE"/>
    <property type="match status" value="1"/>
</dbReference>
<evidence type="ECO:0000313" key="9">
    <source>
        <dbReference type="EMBL" id="KAK9903278.1"/>
    </source>
</evidence>
<dbReference type="InterPro" id="IPR027417">
    <property type="entry name" value="P-loop_NTPase"/>
</dbReference>
<evidence type="ECO:0000256" key="2">
    <source>
        <dbReference type="ARBA" id="ARBA00022801"/>
    </source>
</evidence>
<dbReference type="PANTHER" id="PTHR47961">
    <property type="entry name" value="DNA POLYMERASE THETA, PUTATIVE (AFU_ORTHOLOGUE AFUA_1G05260)-RELATED"/>
    <property type="match status" value="1"/>
</dbReference>
<keyword evidence="4" id="KW-0067">ATP-binding</keyword>
<dbReference type="SMART" id="SM00490">
    <property type="entry name" value="HELICc"/>
    <property type="match status" value="1"/>
</dbReference>
<dbReference type="PROSITE" id="PS51192">
    <property type="entry name" value="HELICASE_ATP_BIND_1"/>
    <property type="match status" value="1"/>
</dbReference>
<dbReference type="Pfam" id="PF00476">
    <property type="entry name" value="DNA_pol_A"/>
    <property type="match status" value="1"/>
</dbReference>
<organism evidence="9 10">
    <name type="scientific">Coccomyxa subellipsoidea</name>
    <dbReference type="NCBI Taxonomy" id="248742"/>
    <lineage>
        <taxon>Eukaryota</taxon>
        <taxon>Viridiplantae</taxon>
        <taxon>Chlorophyta</taxon>
        <taxon>core chlorophytes</taxon>
        <taxon>Trebouxiophyceae</taxon>
        <taxon>Trebouxiophyceae incertae sedis</taxon>
        <taxon>Coccomyxaceae</taxon>
        <taxon>Coccomyxa</taxon>
    </lineage>
</organism>
<comment type="caution">
    <text evidence="9">The sequence shown here is derived from an EMBL/GenBank/DDBJ whole genome shotgun (WGS) entry which is preliminary data.</text>
</comment>
<dbReference type="InterPro" id="IPR046931">
    <property type="entry name" value="HTH_61"/>
</dbReference>
<reference evidence="9 10" key="1">
    <citation type="journal article" date="2024" name="Nat. Commun.">
        <title>Phylogenomics reveals the evolutionary origins of lichenization in chlorophyte algae.</title>
        <authorList>
            <person name="Puginier C."/>
            <person name="Libourel C."/>
            <person name="Otte J."/>
            <person name="Skaloud P."/>
            <person name="Haon M."/>
            <person name="Grisel S."/>
            <person name="Petersen M."/>
            <person name="Berrin J.G."/>
            <person name="Delaux P.M."/>
            <person name="Dal Grande F."/>
            <person name="Keller J."/>
        </authorList>
    </citation>
    <scope>NUCLEOTIDE SEQUENCE [LARGE SCALE GENOMIC DNA]</scope>
    <source>
        <strain evidence="9 10">SAG 216-7</strain>
    </source>
</reference>
<dbReference type="Gene3D" id="3.30.70.370">
    <property type="match status" value="1"/>
</dbReference>
<dbReference type="InterPro" id="IPR050474">
    <property type="entry name" value="Hel308_SKI2-like"/>
</dbReference>
<dbReference type="PROSITE" id="PS51194">
    <property type="entry name" value="HELICASE_CTER"/>
    <property type="match status" value="1"/>
</dbReference>
<evidence type="ECO:0008006" key="11">
    <source>
        <dbReference type="Google" id="ProtNLM"/>
    </source>
</evidence>
<evidence type="ECO:0000256" key="3">
    <source>
        <dbReference type="ARBA" id="ARBA00022806"/>
    </source>
</evidence>
<feature type="region of interest" description="Disordered" evidence="6">
    <location>
        <begin position="904"/>
        <end position="923"/>
    </location>
</feature>
<dbReference type="SUPFAM" id="SSF52540">
    <property type="entry name" value="P-loop containing nucleoside triphosphate hydrolases"/>
    <property type="match status" value="1"/>
</dbReference>
<dbReference type="SUPFAM" id="SSF56672">
    <property type="entry name" value="DNA/RNA polymerases"/>
    <property type="match status" value="1"/>
</dbReference>
<evidence type="ECO:0000259" key="8">
    <source>
        <dbReference type="PROSITE" id="PS51194"/>
    </source>
</evidence>
<feature type="domain" description="Helicase C-terminal" evidence="8">
    <location>
        <begin position="285"/>
        <end position="481"/>
    </location>
</feature>
<dbReference type="InterPro" id="IPR036397">
    <property type="entry name" value="RNaseH_sf"/>
</dbReference>
<evidence type="ECO:0000256" key="1">
    <source>
        <dbReference type="ARBA" id="ARBA00022741"/>
    </source>
</evidence>
<sequence length="1388" mass="148452">MDTASIASKAEEEAYLPAKGPPLRLGLSEWGLPYGITQAYAEKGVKEMYPWQSAALECGVDGSNLVYCAPTSGGKSLVAEVLMLRRLLATRWPGARFKHNKQEWKFALFVLPYISVVAEKTAHFTDVLRSTGCKCKGFYGNAENGTPLQPGGEPIAVCTIEKANVAINRLVMEDRLDELCCVVVDEVHMLNDPQRGPALELAIIKILHSKHAPAIQIIGMSATMGGLDALSKWLSCRLFLTNFRPVSLTEHAVFQGNVFAKAKAGEDKLIPVRQLADSDARDRDLLLPLVAEVVTEAGSVLVFCASRKQCQSCAELLADLLPGHIPPVAEEVVRARGELAEAMRGAMGGYADAVVERLMRSGVAWHHAGLTLEERAHVEAGYRAGTIRVLCATSTLAAGINLPARRVILRSLWQGPGPVSRSQYLQMVGRAGRAGYAEAGESYIIGQGLPEAPRGLGDWHPICELLHEPLPQLRSQLLPQDAVGRAALGGADLDVEVAASGHFQRLLLEAIANGAASGHADIERLLCCTLIRHQAPASMVDGAVKAALRSLRQRGLLSFRAQPGDEKPRWRATAMGRAVYSSSLPTHLGERLYRELEAAFGNVPVDDLLHPVFLVLLDHPFDICDWSAWSALFHGLSKHHRRVGAAVGVTREHILIRMSGGKADAAKDKDKCHARFAAACAVNDLLCEVPAWQVAETWGKPDTLSKAGLSRGQLQKLQADVAGWAAMAALLSAAAGWLNLEPLLMRVSQQATAGACPELLDLMQMPEVTAAQARALYQAGITNPEALAATPPLEVERALCAWLPHAMRTSGAAKTKDARAAAARIGVTGQVGSNAVVRRSAKLLLTAAREFLLKSAQAAWQDDDAEDATDAVQIKGAVADEGGDGQVLMTQEDDAKIIRTTSATRGAVHGRSRPPSVVDSPRDMRGSAELTVLDESSLIQLLPPALLKQVKGLVDDPAVAAALLWEVPPEGDALKYIQERAAPKFALRLPPMQNHAAARACHAALLSFAVADPLRALLAARGMLQVYEEVEVPVVRLLANTLLPAVASLFACSIEPVGADLSVCQSSLQDELLSGAHDPKVVEEGCPGGGDSKSGPFAAAWSGETAEWAAAHGGVWAVCTSRQLIRPSHPGNVLVSLSMINLELTVLAHLSKDEALTQCLTAHDPVAQVANHLSQVRQELGSADVRTAQLLLDALTHGSSPKVLGDLLGVTAMAAEQRLRALRAAFPRLDSFWASAWGSCQKQGWIASATGRRFHLPSNSLKDSRGRNKGERWALAAMGVQLDWRPGACLFHGSLPLTKPAACEAYGISSLQIIVSAKPSCEAQPKRSTGRRATSCGLLDGGRYDGAVPLFLQLVKGARRLPVEGRRRASTRRPACGDSLDSCWDWSA</sequence>
<keyword evidence="1" id="KW-0547">Nucleotide-binding</keyword>
<dbReference type="Gene3D" id="3.30.420.10">
    <property type="entry name" value="Ribonuclease H-like superfamily/Ribonuclease H"/>
    <property type="match status" value="1"/>
</dbReference>
<keyword evidence="10" id="KW-1185">Reference proteome</keyword>
<dbReference type="Pfam" id="PF00270">
    <property type="entry name" value="DEAD"/>
    <property type="match status" value="1"/>
</dbReference>
<evidence type="ECO:0000313" key="10">
    <source>
        <dbReference type="Proteomes" id="UP001491310"/>
    </source>
</evidence>
<evidence type="ECO:0000259" key="7">
    <source>
        <dbReference type="PROSITE" id="PS51192"/>
    </source>
</evidence>
<dbReference type="InterPro" id="IPR001650">
    <property type="entry name" value="Helicase_C-like"/>
</dbReference>
<dbReference type="SUPFAM" id="SSF158702">
    <property type="entry name" value="Sec63 N-terminal domain-like"/>
    <property type="match status" value="1"/>
</dbReference>
<proteinExistence type="predicted"/>
<gene>
    <name evidence="9" type="ORF">WJX75_001789</name>
</gene>
<protein>
    <recommendedName>
        <fullName evidence="11">P-loop containing nucleoside triphosphate hydrolase protein</fullName>
    </recommendedName>
</protein>
<dbReference type="InterPro" id="IPR043502">
    <property type="entry name" value="DNA/RNA_pol_sf"/>
</dbReference>
<accession>A0ABR2YDM3</accession>
<dbReference type="CDD" id="cd18026">
    <property type="entry name" value="DEXHc_POLQ-like"/>
    <property type="match status" value="1"/>
</dbReference>
<feature type="domain" description="Helicase ATP-binding" evidence="7">
    <location>
        <begin position="56"/>
        <end position="242"/>
    </location>
</feature>
<dbReference type="InterPro" id="IPR011545">
    <property type="entry name" value="DEAD/DEAH_box_helicase_dom"/>
</dbReference>
<dbReference type="EMBL" id="JALJOT010000014">
    <property type="protein sequence ID" value="KAK9903278.1"/>
    <property type="molecule type" value="Genomic_DNA"/>
</dbReference>
<dbReference type="Gene3D" id="1.10.3380.20">
    <property type="match status" value="1"/>
</dbReference>
<dbReference type="Pfam" id="PF21099">
    <property type="entry name" value="POLQ_helical"/>
    <property type="match status" value="1"/>
</dbReference>
<keyword evidence="3" id="KW-0347">Helicase</keyword>
<dbReference type="InterPro" id="IPR001098">
    <property type="entry name" value="DNA-dir_DNA_pol_A_palm_dom"/>
</dbReference>
<dbReference type="Gene3D" id="3.40.50.300">
    <property type="entry name" value="P-loop containing nucleotide triphosphate hydrolases"/>
    <property type="match status" value="2"/>
</dbReference>
<dbReference type="Pfam" id="PF00271">
    <property type="entry name" value="Helicase_C"/>
    <property type="match status" value="1"/>
</dbReference>
<dbReference type="Gene3D" id="1.10.150.20">
    <property type="entry name" value="5' to 3' exonuclease, C-terminal subdomain"/>
    <property type="match status" value="1"/>
</dbReference>
<evidence type="ECO:0000256" key="6">
    <source>
        <dbReference type="SAM" id="MobiDB-lite"/>
    </source>
</evidence>
<dbReference type="InterPro" id="IPR014001">
    <property type="entry name" value="Helicase_ATP-bd"/>
</dbReference>
<evidence type="ECO:0000256" key="5">
    <source>
        <dbReference type="ARBA" id="ARBA00048988"/>
    </source>
</evidence>
<keyword evidence="2" id="KW-0378">Hydrolase</keyword>
<evidence type="ECO:0000256" key="4">
    <source>
        <dbReference type="ARBA" id="ARBA00022840"/>
    </source>
</evidence>
<dbReference type="Pfam" id="PF20470">
    <property type="entry name" value="HTH_61"/>
    <property type="match status" value="1"/>
</dbReference>
<dbReference type="SMART" id="SM00487">
    <property type="entry name" value="DEXDc"/>
    <property type="match status" value="1"/>
</dbReference>
<dbReference type="CDD" id="cd18795">
    <property type="entry name" value="SF2_C_Ski2"/>
    <property type="match status" value="1"/>
</dbReference>
<dbReference type="Proteomes" id="UP001491310">
    <property type="component" value="Unassembled WGS sequence"/>
</dbReference>
<dbReference type="InterPro" id="IPR048960">
    <property type="entry name" value="POLQ-like_helical"/>
</dbReference>